<evidence type="ECO:0000313" key="1">
    <source>
        <dbReference type="EMBL" id="EHM39400.1"/>
    </source>
</evidence>
<name>G9YIN8_9FIRM</name>
<keyword evidence="2" id="KW-1185">Reference proteome</keyword>
<dbReference type="PATRIC" id="fig|861450.3.peg.1413"/>
<protein>
    <recommendedName>
        <fullName evidence="3">Outer membrane insertion signal domain protein</fullName>
    </recommendedName>
</protein>
<dbReference type="STRING" id="861450.HMPREF0080_01532"/>
<dbReference type="Proteomes" id="UP000005481">
    <property type="component" value="Unassembled WGS sequence"/>
</dbReference>
<organism evidence="1 2">
    <name type="scientific">Anaeroglobus geminatus F0357</name>
    <dbReference type="NCBI Taxonomy" id="861450"/>
    <lineage>
        <taxon>Bacteria</taxon>
        <taxon>Bacillati</taxon>
        <taxon>Bacillota</taxon>
        <taxon>Negativicutes</taxon>
        <taxon>Veillonellales</taxon>
        <taxon>Veillonellaceae</taxon>
        <taxon>Anaeroglobus</taxon>
    </lineage>
</organism>
<gene>
    <name evidence="1" type="ORF">HMPREF0080_01532</name>
</gene>
<dbReference type="EMBL" id="AGCJ01000068">
    <property type="protein sequence ID" value="EHM39400.1"/>
    <property type="molecule type" value="Genomic_DNA"/>
</dbReference>
<reference evidence="1 2" key="1">
    <citation type="submission" date="2011-08" db="EMBL/GenBank/DDBJ databases">
        <authorList>
            <person name="Weinstock G."/>
            <person name="Sodergren E."/>
            <person name="Clifton S."/>
            <person name="Fulton L."/>
            <person name="Fulton B."/>
            <person name="Courtney L."/>
            <person name="Fronick C."/>
            <person name="Harrison M."/>
            <person name="Strong C."/>
            <person name="Farmer C."/>
            <person name="Delahaunty K."/>
            <person name="Markovic C."/>
            <person name="Hall O."/>
            <person name="Minx P."/>
            <person name="Tomlinson C."/>
            <person name="Mitreva M."/>
            <person name="Hou S."/>
            <person name="Chen J."/>
            <person name="Wollam A."/>
            <person name="Pepin K.H."/>
            <person name="Johnson M."/>
            <person name="Bhonagiri V."/>
            <person name="Zhang X."/>
            <person name="Suruliraj S."/>
            <person name="Warren W."/>
            <person name="Chinwalla A."/>
            <person name="Mardis E.R."/>
            <person name="Wilson R.K."/>
        </authorList>
    </citation>
    <scope>NUCLEOTIDE SEQUENCE [LARGE SCALE GENOMIC DNA]</scope>
    <source>
        <strain evidence="1 2">F0357</strain>
    </source>
</reference>
<comment type="caution">
    <text evidence="1">The sequence shown here is derived from an EMBL/GenBank/DDBJ whole genome shotgun (WGS) entry which is preliminary data.</text>
</comment>
<accession>G9YIN8</accession>
<dbReference type="AlphaFoldDB" id="G9YIN8"/>
<dbReference type="eggNOG" id="COG3203">
    <property type="taxonomic scope" value="Bacteria"/>
</dbReference>
<proteinExistence type="predicted"/>
<dbReference type="HOGENOM" id="CLU_036587_1_0_9"/>
<evidence type="ECO:0008006" key="3">
    <source>
        <dbReference type="Google" id="ProtNLM"/>
    </source>
</evidence>
<evidence type="ECO:0000313" key="2">
    <source>
        <dbReference type="Proteomes" id="UP000005481"/>
    </source>
</evidence>
<sequence length="311" mass="34324">MKLTGDANIHYQHQKGNIEDDASWEYAVHLLATAKVNDRMNVNLGLSTDDMSFDDKNSASSGEDHKLYVDHANVEYNAGKNVNILVGRYDYQIGNGMGLQYGDTFDGAQVQFGGDHWSLTGGYGKFKEADPEAPDPSLLDVKTGYVSLDGMWDKFGAGVYYNQFGDTKADAANLDHILGGYAFFKFGEKWNLMGDYQRVSKDKETSADKDGNLWGAKLQYGEAVPEEKGSWDAWVDYVHADKGTYYGSTAGWRDGGYLGYEHGVKGWGVGFDYALAKNVVLAVGQTFGTKNTDGDGTKQKEYTSAELDFFF</sequence>
<dbReference type="SUPFAM" id="SSF56935">
    <property type="entry name" value="Porins"/>
    <property type="match status" value="1"/>
</dbReference>